<keyword evidence="1" id="KW-0472">Membrane</keyword>
<keyword evidence="1" id="KW-0812">Transmembrane</keyword>
<protein>
    <submittedName>
        <fullName evidence="2">Uncharacterized protein</fullName>
    </submittedName>
</protein>
<accession>A0A1Y2SX52</accession>
<dbReference type="OrthoDB" id="1700631at2"/>
<feature type="transmembrane region" description="Helical" evidence="1">
    <location>
        <begin position="171"/>
        <end position="198"/>
    </location>
</feature>
<reference evidence="2 3" key="1">
    <citation type="submission" date="2017-04" db="EMBL/GenBank/DDBJ databases">
        <title>Draft genome sequences of Alloscardovia macacae UMA81211 and UMA81212 isolated from the feces of a rhesus macaque (Macaca mulatta).</title>
        <authorList>
            <person name="Albert K."/>
            <person name="Sela D.A."/>
        </authorList>
    </citation>
    <scope>NUCLEOTIDE SEQUENCE [LARGE SCALE GENOMIC DNA]</scope>
    <source>
        <strain evidence="2 3">UMA81212</strain>
    </source>
</reference>
<dbReference type="AlphaFoldDB" id="A0A1Y2SX52"/>
<keyword evidence="1" id="KW-1133">Transmembrane helix</keyword>
<feature type="transmembrane region" description="Helical" evidence="1">
    <location>
        <begin position="241"/>
        <end position="263"/>
    </location>
</feature>
<evidence type="ECO:0000313" key="3">
    <source>
        <dbReference type="Proteomes" id="UP000243540"/>
    </source>
</evidence>
<dbReference type="RefSeq" id="WP_086106666.1">
    <property type="nucleotide sequence ID" value="NZ_NEKB01000006.1"/>
</dbReference>
<proteinExistence type="predicted"/>
<dbReference type="EMBL" id="NEKC01000008">
    <property type="protein sequence ID" value="OTA29189.1"/>
    <property type="molecule type" value="Genomic_DNA"/>
</dbReference>
<evidence type="ECO:0000313" key="2">
    <source>
        <dbReference type="EMBL" id="OTA29189.1"/>
    </source>
</evidence>
<organism evidence="2 3">
    <name type="scientific">Alloscardovia macacae</name>
    <dbReference type="NCBI Taxonomy" id="1160091"/>
    <lineage>
        <taxon>Bacteria</taxon>
        <taxon>Bacillati</taxon>
        <taxon>Actinomycetota</taxon>
        <taxon>Actinomycetes</taxon>
        <taxon>Bifidobacteriales</taxon>
        <taxon>Bifidobacteriaceae</taxon>
        <taxon>Alloscardovia</taxon>
    </lineage>
</organism>
<dbReference type="Proteomes" id="UP000243540">
    <property type="component" value="Unassembled WGS sequence"/>
</dbReference>
<feature type="transmembrane region" description="Helical" evidence="1">
    <location>
        <begin position="12"/>
        <end position="32"/>
    </location>
</feature>
<sequence>MTLLKRQLRDCILSWRWLVVLGITGVILYVQYATAFRPVWLLPPIKPTFLNYMLLFNTFGMGTSIFTMILPFLAAWIGSSVYATERHSGRLTFITARSNARAVARTSLLSGFISGGLAGITPLFASMIIGIIKKPHMELVDGTMPTDGRTTFYPIIEEKSAFYPLYQTHQVLLLLFIFAYIFVFAGLVAVLGVCVSFFTQYRYVEVIIPFLALTLWWVATDLLNAYGLSQVNFLYISRPTTIYNLLGFVLMPAVMGGVSAILYKVRVKNYVG</sequence>
<name>A0A1Y2SX52_9BIFI</name>
<dbReference type="STRING" id="1160091.B9T39_04750"/>
<feature type="transmembrane region" description="Helical" evidence="1">
    <location>
        <begin position="107"/>
        <end position="132"/>
    </location>
</feature>
<feature type="transmembrane region" description="Helical" evidence="1">
    <location>
        <begin position="52"/>
        <end position="77"/>
    </location>
</feature>
<gene>
    <name evidence="2" type="ORF">B9T39_04750</name>
</gene>
<evidence type="ECO:0000256" key="1">
    <source>
        <dbReference type="SAM" id="Phobius"/>
    </source>
</evidence>
<comment type="caution">
    <text evidence="2">The sequence shown here is derived from an EMBL/GenBank/DDBJ whole genome shotgun (WGS) entry which is preliminary data.</text>
</comment>